<feature type="compositionally biased region" description="Basic residues" evidence="1">
    <location>
        <begin position="75"/>
        <end position="109"/>
    </location>
</feature>
<dbReference type="EMBL" id="CADCVP010000151">
    <property type="protein sequence ID" value="CAA9492140.1"/>
    <property type="molecule type" value="Genomic_DNA"/>
</dbReference>
<evidence type="ECO:0000313" key="2">
    <source>
        <dbReference type="EMBL" id="CAA9492140.1"/>
    </source>
</evidence>
<feature type="non-terminal residue" evidence="2">
    <location>
        <position position="122"/>
    </location>
</feature>
<protein>
    <submittedName>
        <fullName evidence="2">Uncharacterized protein</fullName>
    </submittedName>
</protein>
<evidence type="ECO:0000256" key="1">
    <source>
        <dbReference type="SAM" id="MobiDB-lite"/>
    </source>
</evidence>
<feature type="region of interest" description="Disordered" evidence="1">
    <location>
        <begin position="1"/>
        <end position="122"/>
    </location>
</feature>
<feature type="non-terminal residue" evidence="2">
    <location>
        <position position="1"/>
    </location>
</feature>
<organism evidence="2">
    <name type="scientific">uncultured Solirubrobacteraceae bacterium</name>
    <dbReference type="NCBI Taxonomy" id="1162706"/>
    <lineage>
        <taxon>Bacteria</taxon>
        <taxon>Bacillati</taxon>
        <taxon>Actinomycetota</taxon>
        <taxon>Thermoleophilia</taxon>
        <taxon>Solirubrobacterales</taxon>
        <taxon>Solirubrobacteraceae</taxon>
        <taxon>environmental samples</taxon>
    </lineage>
</organism>
<name>A0A6J4SHZ5_9ACTN</name>
<proteinExistence type="predicted"/>
<dbReference type="AlphaFoldDB" id="A0A6J4SHZ5"/>
<reference evidence="2" key="1">
    <citation type="submission" date="2020-02" db="EMBL/GenBank/DDBJ databases">
        <authorList>
            <person name="Meier V. D."/>
        </authorList>
    </citation>
    <scope>NUCLEOTIDE SEQUENCE</scope>
    <source>
        <strain evidence="2">AVDCRST_MAG69</strain>
    </source>
</reference>
<gene>
    <name evidence="2" type="ORF">AVDCRST_MAG69-1419</name>
</gene>
<sequence>VRVDQGWLLRESAARDSDRQSAAGAQRGRRAAGPRPASRRPVDLPRPAARRARLLRGGRGAPARPHGDRAAAARARSRPARAGRARRPARGRPAARRPGPRRVLRRLRARAAAPARRRVADL</sequence>
<accession>A0A6J4SHZ5</accession>